<sequence>MSDPSALPGAARPPAPAAAPTQAPASTPSTATAPAAPSSTPLLPAQIQSTLQTIAHAHAASETHLAAQRQQREAYLGEQRKRDEEERRVRREEKRKEREEWVKRRDGSVGELMVLLDDYRPLIPDAVTDHYLQKSGFESQDPRLTRLLSLAAQKFVSDITQDAFHYAKLRTSAPAQGSSEAESGRLVLTMDDLASALGDHGVDGRKPDYYF</sequence>
<evidence type="ECO:0000313" key="7">
    <source>
        <dbReference type="EMBL" id="GHJ87073.1"/>
    </source>
</evidence>
<dbReference type="GO" id="GO:0005669">
    <property type="term" value="C:transcription factor TFIID complex"/>
    <property type="evidence" value="ECO:0007669"/>
    <property type="project" value="TreeGrafter"/>
</dbReference>
<organism evidence="7 8">
    <name type="scientific">Naganishia liquefaciens</name>
    <dbReference type="NCBI Taxonomy" id="104408"/>
    <lineage>
        <taxon>Eukaryota</taxon>
        <taxon>Fungi</taxon>
        <taxon>Dikarya</taxon>
        <taxon>Basidiomycota</taxon>
        <taxon>Agaricomycotina</taxon>
        <taxon>Tremellomycetes</taxon>
        <taxon>Filobasidiales</taxon>
        <taxon>Filobasidiaceae</taxon>
        <taxon>Naganishia</taxon>
    </lineage>
</organism>
<evidence type="ECO:0000256" key="5">
    <source>
        <dbReference type="ARBA" id="ARBA00025730"/>
    </source>
</evidence>
<protein>
    <recommendedName>
        <fullName evidence="9">Transcription initiation factor TFIID subunit 10</fullName>
    </recommendedName>
</protein>
<dbReference type="GO" id="GO:0016251">
    <property type="term" value="F:RNA polymerase II general transcription initiation factor activity"/>
    <property type="evidence" value="ECO:0007669"/>
    <property type="project" value="TreeGrafter"/>
</dbReference>
<dbReference type="CDD" id="cd07982">
    <property type="entry name" value="HFD_TAF10"/>
    <property type="match status" value="1"/>
</dbReference>
<dbReference type="EMBL" id="BLZA01000021">
    <property type="protein sequence ID" value="GHJ87073.1"/>
    <property type="molecule type" value="Genomic_DNA"/>
</dbReference>
<keyword evidence="4" id="KW-0539">Nucleus</keyword>
<evidence type="ECO:0000256" key="2">
    <source>
        <dbReference type="ARBA" id="ARBA00023015"/>
    </source>
</evidence>
<dbReference type="GO" id="GO:1990841">
    <property type="term" value="F:promoter-specific chromatin binding"/>
    <property type="evidence" value="ECO:0007669"/>
    <property type="project" value="TreeGrafter"/>
</dbReference>
<dbReference type="GO" id="GO:0000124">
    <property type="term" value="C:SAGA complex"/>
    <property type="evidence" value="ECO:0007669"/>
    <property type="project" value="TreeGrafter"/>
</dbReference>
<evidence type="ECO:0000256" key="3">
    <source>
        <dbReference type="ARBA" id="ARBA00023163"/>
    </source>
</evidence>
<comment type="similarity">
    <text evidence="5">Belongs to the TAF10 family.</text>
</comment>
<feature type="compositionally biased region" description="Basic and acidic residues" evidence="6">
    <location>
        <begin position="78"/>
        <end position="100"/>
    </location>
</feature>
<comment type="caution">
    <text evidence="7">The sequence shown here is derived from an EMBL/GenBank/DDBJ whole genome shotgun (WGS) entry which is preliminary data.</text>
</comment>
<name>A0A8H3TTZ4_9TREE</name>
<dbReference type="Proteomes" id="UP000620104">
    <property type="component" value="Unassembled WGS sequence"/>
</dbReference>
<accession>A0A8H3TTZ4</accession>
<dbReference type="PANTHER" id="PTHR21242">
    <property type="entry name" value="TRANSCRIPTION INITIATION FACTOR TFIID SUBUNIT 10"/>
    <property type="match status" value="1"/>
</dbReference>
<keyword evidence="8" id="KW-1185">Reference proteome</keyword>
<feature type="region of interest" description="Disordered" evidence="6">
    <location>
        <begin position="58"/>
        <end position="100"/>
    </location>
</feature>
<evidence type="ECO:0000256" key="6">
    <source>
        <dbReference type="SAM" id="MobiDB-lite"/>
    </source>
</evidence>
<evidence type="ECO:0000256" key="4">
    <source>
        <dbReference type="ARBA" id="ARBA00023242"/>
    </source>
</evidence>
<evidence type="ECO:0000256" key="1">
    <source>
        <dbReference type="ARBA" id="ARBA00004123"/>
    </source>
</evidence>
<keyword evidence="3" id="KW-0804">Transcription</keyword>
<dbReference type="OrthoDB" id="154356at2759"/>
<feature type="compositionally biased region" description="Low complexity" evidence="6">
    <location>
        <begin position="1"/>
        <end position="10"/>
    </location>
</feature>
<keyword evidence="2" id="KW-0805">Transcription regulation</keyword>
<feature type="compositionally biased region" description="Low complexity" evidence="6">
    <location>
        <begin position="18"/>
        <end position="44"/>
    </location>
</feature>
<proteinExistence type="inferred from homology"/>
<dbReference type="AlphaFoldDB" id="A0A8H3TTZ4"/>
<reference evidence="7" key="1">
    <citation type="submission" date="2020-07" db="EMBL/GenBank/DDBJ databases">
        <title>Draft Genome Sequence of a Deep-Sea Yeast, Naganishia (Cryptococcus) liquefaciens strain N6.</title>
        <authorList>
            <person name="Han Y.W."/>
            <person name="Kajitani R."/>
            <person name="Morimoto H."/>
            <person name="Parhat M."/>
            <person name="Tsubouchi H."/>
            <person name="Bakenova O."/>
            <person name="Ogata M."/>
            <person name="Argunhan B."/>
            <person name="Aoki R."/>
            <person name="Kajiwara S."/>
            <person name="Itoh T."/>
            <person name="Iwasaki H."/>
        </authorList>
    </citation>
    <scope>NUCLEOTIDE SEQUENCE</scope>
    <source>
        <strain evidence="7">N6</strain>
    </source>
</reference>
<comment type="subcellular location">
    <subcellularLocation>
        <location evidence="1">Nucleus</location>
    </subcellularLocation>
</comment>
<feature type="region of interest" description="Disordered" evidence="6">
    <location>
        <begin position="1"/>
        <end position="44"/>
    </location>
</feature>
<dbReference type="PRINTS" id="PR01443">
    <property type="entry name" value="TFIID30KDSUB"/>
</dbReference>
<dbReference type="InterPro" id="IPR003923">
    <property type="entry name" value="TAF10"/>
</dbReference>
<dbReference type="Pfam" id="PF03540">
    <property type="entry name" value="TAF10"/>
    <property type="match status" value="1"/>
</dbReference>
<dbReference type="GO" id="GO:0006367">
    <property type="term" value="P:transcription initiation at RNA polymerase II promoter"/>
    <property type="evidence" value="ECO:0007669"/>
    <property type="project" value="TreeGrafter"/>
</dbReference>
<evidence type="ECO:0000313" key="8">
    <source>
        <dbReference type="Proteomes" id="UP000620104"/>
    </source>
</evidence>
<evidence type="ECO:0008006" key="9">
    <source>
        <dbReference type="Google" id="ProtNLM"/>
    </source>
</evidence>
<gene>
    <name evidence="7" type="ORF">NliqN6_3475</name>
</gene>
<dbReference type="PANTHER" id="PTHR21242:SF0">
    <property type="entry name" value="TRANSCRIPTION INITIATION FACTOR TFIID SUBUNIT 10"/>
    <property type="match status" value="1"/>
</dbReference>